<accession>A0A0P9GGL7</accession>
<feature type="transmembrane region" description="Helical" evidence="5">
    <location>
        <begin position="82"/>
        <end position="100"/>
    </location>
</feature>
<name>A0A0P9GGL7_PSESX</name>
<evidence type="ECO:0000256" key="4">
    <source>
        <dbReference type="ARBA" id="ARBA00023136"/>
    </source>
</evidence>
<feature type="transmembrane region" description="Helical" evidence="5">
    <location>
        <begin position="140"/>
        <end position="161"/>
    </location>
</feature>
<organism evidence="7 8">
    <name type="scientific">Pseudomonas syringae pv. aceris</name>
    <dbReference type="NCBI Taxonomy" id="199198"/>
    <lineage>
        <taxon>Bacteria</taxon>
        <taxon>Pseudomonadati</taxon>
        <taxon>Pseudomonadota</taxon>
        <taxon>Gammaproteobacteria</taxon>
        <taxon>Pseudomonadales</taxon>
        <taxon>Pseudomonadaceae</taxon>
        <taxon>Pseudomonas</taxon>
        <taxon>Pseudomonas syringae</taxon>
    </lineage>
</organism>
<keyword evidence="7" id="KW-0762">Sugar transport</keyword>
<dbReference type="PROSITE" id="PS00217">
    <property type="entry name" value="SUGAR_TRANSPORT_2"/>
    <property type="match status" value="1"/>
</dbReference>
<dbReference type="AlphaFoldDB" id="A0A0P9GGL7"/>
<evidence type="ECO:0000259" key="6">
    <source>
        <dbReference type="PROSITE" id="PS50850"/>
    </source>
</evidence>
<dbReference type="InterPro" id="IPR020846">
    <property type="entry name" value="MFS_dom"/>
</dbReference>
<evidence type="ECO:0000256" key="5">
    <source>
        <dbReference type="SAM" id="Phobius"/>
    </source>
</evidence>
<dbReference type="InterPro" id="IPR011701">
    <property type="entry name" value="MFS"/>
</dbReference>
<dbReference type="PANTHER" id="PTHR23508:SF10">
    <property type="entry name" value="CARBOXYLIC ACID TRANSPORTER PROTEIN HOMOLOG"/>
    <property type="match status" value="1"/>
</dbReference>
<feature type="transmembrane region" description="Helical" evidence="5">
    <location>
        <begin position="167"/>
        <end position="184"/>
    </location>
</feature>
<dbReference type="SUPFAM" id="SSF103473">
    <property type="entry name" value="MFS general substrate transporter"/>
    <property type="match status" value="1"/>
</dbReference>
<feature type="domain" description="Major facilitator superfamily (MFS) profile" evidence="6">
    <location>
        <begin position="15"/>
        <end position="202"/>
    </location>
</feature>
<dbReference type="PATRIC" id="fig|199198.5.peg.4862"/>
<keyword evidence="3 5" id="KW-1133">Transmembrane helix</keyword>
<keyword evidence="7" id="KW-0813">Transport</keyword>
<evidence type="ECO:0000256" key="1">
    <source>
        <dbReference type="ARBA" id="ARBA00004141"/>
    </source>
</evidence>
<evidence type="ECO:0000256" key="2">
    <source>
        <dbReference type="ARBA" id="ARBA00022692"/>
    </source>
</evidence>
<sequence length="202" mass="22050">MTVGTLTLLKQEWRLLTAATLGWALDAFDMTIVFFLIPHLGKVFDASLTELAFVATMTGVAKVFGGIAFGKAADKYGRKLPFMVAVVWFCAFAGLSGLAWSYASFFFMRIMFGIGFGGEWATATALLTESLPKQIRSLGSGLMMAGYNVGSLLAGAAYAWLFPSLGWRWMFFIGAVPALLAIFVRKSIPESPEWLATKRLVM</sequence>
<dbReference type="InterPro" id="IPR005829">
    <property type="entry name" value="Sugar_transporter_CS"/>
</dbReference>
<evidence type="ECO:0000313" key="8">
    <source>
        <dbReference type="Proteomes" id="UP000050297"/>
    </source>
</evidence>
<feature type="transmembrane region" description="Helical" evidence="5">
    <location>
        <begin position="15"/>
        <end position="39"/>
    </location>
</feature>
<dbReference type="Pfam" id="PF07690">
    <property type="entry name" value="MFS_1"/>
    <property type="match status" value="1"/>
</dbReference>
<evidence type="ECO:0000256" key="3">
    <source>
        <dbReference type="ARBA" id="ARBA00022989"/>
    </source>
</evidence>
<protein>
    <submittedName>
        <fullName evidence="7">Putative sugar transport protein</fullName>
    </submittedName>
</protein>
<feature type="transmembrane region" description="Helical" evidence="5">
    <location>
        <begin position="51"/>
        <end position="70"/>
    </location>
</feature>
<dbReference type="Gene3D" id="1.20.1250.20">
    <property type="entry name" value="MFS general substrate transporter like domains"/>
    <property type="match status" value="1"/>
</dbReference>
<dbReference type="PANTHER" id="PTHR23508">
    <property type="entry name" value="CARBOXYLIC ACID TRANSPORTER PROTEIN HOMOLOG"/>
    <property type="match status" value="1"/>
</dbReference>
<comment type="subcellular location">
    <subcellularLocation>
        <location evidence="1">Membrane</location>
        <topology evidence="1">Multi-pass membrane protein</topology>
    </subcellularLocation>
</comment>
<dbReference type="InterPro" id="IPR036259">
    <property type="entry name" value="MFS_trans_sf"/>
</dbReference>
<keyword evidence="2 5" id="KW-0812">Transmembrane</keyword>
<reference evidence="7 8" key="1">
    <citation type="submission" date="2015-09" db="EMBL/GenBank/DDBJ databases">
        <title>Genome announcement of multiple Pseudomonas syringae strains.</title>
        <authorList>
            <person name="Thakur S."/>
            <person name="Wang P.W."/>
            <person name="Gong Y."/>
            <person name="Weir B.S."/>
            <person name="Guttman D.S."/>
        </authorList>
    </citation>
    <scope>NUCLEOTIDE SEQUENCE [LARGE SCALE GENOMIC DNA]</scope>
    <source>
        <strain evidence="7 8">ICMP2802</strain>
    </source>
</reference>
<gene>
    <name evidence="7" type="ORF">ALO91_03413</name>
</gene>
<dbReference type="PROSITE" id="PS50850">
    <property type="entry name" value="MFS"/>
    <property type="match status" value="1"/>
</dbReference>
<dbReference type="GO" id="GO:0005886">
    <property type="term" value="C:plasma membrane"/>
    <property type="evidence" value="ECO:0007669"/>
    <property type="project" value="TreeGrafter"/>
</dbReference>
<dbReference type="EMBL" id="LJPM01000589">
    <property type="protein sequence ID" value="KPW09204.1"/>
    <property type="molecule type" value="Genomic_DNA"/>
</dbReference>
<proteinExistence type="predicted"/>
<dbReference type="GO" id="GO:0046943">
    <property type="term" value="F:carboxylic acid transmembrane transporter activity"/>
    <property type="evidence" value="ECO:0007669"/>
    <property type="project" value="TreeGrafter"/>
</dbReference>
<dbReference type="Proteomes" id="UP000050297">
    <property type="component" value="Unassembled WGS sequence"/>
</dbReference>
<comment type="caution">
    <text evidence="7">The sequence shown here is derived from an EMBL/GenBank/DDBJ whole genome shotgun (WGS) entry which is preliminary data.</text>
</comment>
<keyword evidence="4 5" id="KW-0472">Membrane</keyword>
<evidence type="ECO:0000313" key="7">
    <source>
        <dbReference type="EMBL" id="KPW09204.1"/>
    </source>
</evidence>